<gene>
    <name evidence="3" type="ORF">J4H85_03970</name>
</gene>
<evidence type="ECO:0000313" key="4">
    <source>
        <dbReference type="Proteomes" id="UP000668403"/>
    </source>
</evidence>
<feature type="chain" id="PRO_5038105946" evidence="2">
    <location>
        <begin position="31"/>
        <end position="379"/>
    </location>
</feature>
<dbReference type="GO" id="GO:0030976">
    <property type="term" value="F:thiamine pyrophosphate binding"/>
    <property type="evidence" value="ECO:0007669"/>
    <property type="project" value="TreeGrafter"/>
</dbReference>
<dbReference type="GO" id="GO:0015888">
    <property type="term" value="P:thiamine transport"/>
    <property type="evidence" value="ECO:0007669"/>
    <property type="project" value="TreeGrafter"/>
</dbReference>
<protein>
    <submittedName>
        <fullName evidence="3">Extracellular solute-binding protein</fullName>
    </submittedName>
</protein>
<feature type="signal peptide" evidence="2">
    <location>
        <begin position="1"/>
        <end position="30"/>
    </location>
</feature>
<dbReference type="SUPFAM" id="SSF53850">
    <property type="entry name" value="Periplasmic binding protein-like II"/>
    <property type="match status" value="1"/>
</dbReference>
<organism evidence="3 4">
    <name type="scientific">Leucobacter tardus</name>
    <dbReference type="NCBI Taxonomy" id="501483"/>
    <lineage>
        <taxon>Bacteria</taxon>
        <taxon>Bacillati</taxon>
        <taxon>Actinomycetota</taxon>
        <taxon>Actinomycetes</taxon>
        <taxon>Micrococcales</taxon>
        <taxon>Microbacteriaceae</taxon>
        <taxon>Leucobacter</taxon>
    </lineage>
</organism>
<dbReference type="EMBL" id="JAGFBF010000001">
    <property type="protein sequence ID" value="MBO2989153.1"/>
    <property type="molecule type" value="Genomic_DNA"/>
</dbReference>
<dbReference type="GO" id="GO:0030288">
    <property type="term" value="C:outer membrane-bounded periplasmic space"/>
    <property type="evidence" value="ECO:0007669"/>
    <property type="project" value="TreeGrafter"/>
</dbReference>
<evidence type="ECO:0000256" key="1">
    <source>
        <dbReference type="ARBA" id="ARBA00022729"/>
    </source>
</evidence>
<dbReference type="AlphaFoldDB" id="A0A939QFE0"/>
<proteinExistence type="predicted"/>
<dbReference type="PANTHER" id="PTHR30006">
    <property type="entry name" value="THIAMINE-BINDING PERIPLASMIC PROTEIN-RELATED"/>
    <property type="match status" value="1"/>
</dbReference>
<keyword evidence="4" id="KW-1185">Reference proteome</keyword>
<keyword evidence="1 2" id="KW-0732">Signal</keyword>
<dbReference type="PROSITE" id="PS51257">
    <property type="entry name" value="PROKAR_LIPOPROTEIN"/>
    <property type="match status" value="1"/>
</dbReference>
<dbReference type="Pfam" id="PF13343">
    <property type="entry name" value="SBP_bac_6"/>
    <property type="match status" value="1"/>
</dbReference>
<comment type="caution">
    <text evidence="3">The sequence shown here is derived from an EMBL/GenBank/DDBJ whole genome shotgun (WGS) entry which is preliminary data.</text>
</comment>
<evidence type="ECO:0000313" key="3">
    <source>
        <dbReference type="EMBL" id="MBO2989153.1"/>
    </source>
</evidence>
<dbReference type="Gene3D" id="3.40.190.10">
    <property type="entry name" value="Periplasmic binding protein-like II"/>
    <property type="match status" value="2"/>
</dbReference>
<accession>A0A939QFE0</accession>
<reference evidence="3" key="1">
    <citation type="submission" date="2021-03" db="EMBL/GenBank/DDBJ databases">
        <title>Leucobacter chromiisoli sp. nov., isolated from chromium-containing soil of chemical plant.</title>
        <authorList>
            <person name="Xu Z."/>
        </authorList>
    </citation>
    <scope>NUCLEOTIDE SEQUENCE</scope>
    <source>
        <strain evidence="3">K 70/01</strain>
    </source>
</reference>
<dbReference type="PANTHER" id="PTHR30006:SF2">
    <property type="entry name" value="ABC TRANSPORTER SUBSTRATE-BINDING PROTEIN"/>
    <property type="match status" value="1"/>
</dbReference>
<dbReference type="GO" id="GO:0030975">
    <property type="term" value="F:thiamine binding"/>
    <property type="evidence" value="ECO:0007669"/>
    <property type="project" value="TreeGrafter"/>
</dbReference>
<dbReference type="RefSeq" id="WP_208237013.1">
    <property type="nucleotide sequence ID" value="NZ_BAAAQU010000001.1"/>
</dbReference>
<evidence type="ECO:0000256" key="2">
    <source>
        <dbReference type="SAM" id="SignalP"/>
    </source>
</evidence>
<dbReference type="Proteomes" id="UP000668403">
    <property type="component" value="Unassembled WGS sequence"/>
</dbReference>
<sequence length="379" mass="39720">MPHTPSRSIRTVGLLTLAFAGLGLVGCASAGATADSDAALGSSLEEITALAEEEGKVHLMAYPETWANYGESFDLFTESTGLEVEVSSPDASSAEELEAVRNLRGQSTQPDVLDIGATFTQQAIDEDLVTPYTPSTFDEVPDNLKDPEGNWVAAYYGVMSIGVNANEVDAPETWSDLKDPQYKGKIFIGDPRSGASQLAAVFAASLANGGSTSDIGPGIEFFAELAEEGYLVSGESGAQALATGEAAVTLDWNFNYPGIVEDMDQAGVDLQVTTPKDGIFGTYYAQPLAVDSPQPNAGALWIEHLLSDEGAISYAKSGAIPARYQAMVDAGTLPDDVTEALPPAEIVEQITFPTPDENDAATEAITSEWGAKVAGKTGF</sequence>
<name>A0A939QFE0_9MICO</name>